<reference evidence="1 2" key="1">
    <citation type="submission" date="2014-07" db="EMBL/GenBank/DDBJ databases">
        <title>Genome of Flavobacterium reichenbachii LMG 25512.</title>
        <authorList>
            <person name="Stropko S.J."/>
            <person name="Pipes S.E."/>
            <person name="Newman J.D."/>
        </authorList>
    </citation>
    <scope>NUCLEOTIDE SEQUENCE [LARGE SCALE GENOMIC DNA]</scope>
    <source>
        <strain evidence="1 2">LMG 25512</strain>
    </source>
</reference>
<name>A0A085ZQ57_9FLAO</name>
<evidence type="ECO:0000313" key="1">
    <source>
        <dbReference type="EMBL" id="KFF06571.1"/>
    </source>
</evidence>
<sequence length="111" mass="13226">MKNQDIINALNKIVNQNYHFSDYDVQNIISERRNILIDTYKNFAENLLGKLAQEKSVEEINSYISDYVIKLNTKLYSKNEYEVLLLKINEISYWIFGNSFPLDYYNEKNNV</sequence>
<gene>
    <name evidence="1" type="ORF">IW19_14100</name>
</gene>
<keyword evidence="2" id="KW-1185">Reference proteome</keyword>
<organism evidence="1 2">
    <name type="scientific">Flavobacterium reichenbachii</name>
    <dbReference type="NCBI Taxonomy" id="362418"/>
    <lineage>
        <taxon>Bacteria</taxon>
        <taxon>Pseudomonadati</taxon>
        <taxon>Bacteroidota</taxon>
        <taxon>Flavobacteriia</taxon>
        <taxon>Flavobacteriales</taxon>
        <taxon>Flavobacteriaceae</taxon>
        <taxon>Flavobacterium</taxon>
    </lineage>
</organism>
<dbReference type="AlphaFoldDB" id="A0A085ZQ57"/>
<dbReference type="Proteomes" id="UP000028715">
    <property type="component" value="Unassembled WGS sequence"/>
</dbReference>
<protein>
    <submittedName>
        <fullName evidence="1">Uncharacterized protein</fullName>
    </submittedName>
</protein>
<dbReference type="STRING" id="362418.IW19_14100"/>
<dbReference type="EMBL" id="JPRL01000001">
    <property type="protein sequence ID" value="KFF06571.1"/>
    <property type="molecule type" value="Genomic_DNA"/>
</dbReference>
<evidence type="ECO:0000313" key="2">
    <source>
        <dbReference type="Proteomes" id="UP000028715"/>
    </source>
</evidence>
<comment type="caution">
    <text evidence="1">The sequence shown here is derived from an EMBL/GenBank/DDBJ whole genome shotgun (WGS) entry which is preliminary data.</text>
</comment>
<accession>A0A085ZQ57</accession>
<proteinExistence type="predicted"/>